<evidence type="ECO:0000256" key="21">
    <source>
        <dbReference type="ARBA" id="ARBA00049188"/>
    </source>
</evidence>
<dbReference type="PRINTS" id="PR00080">
    <property type="entry name" value="SDRFAMILY"/>
</dbReference>
<comment type="catalytic activity">
    <reaction evidence="21">
        <text>resolvin E1 + NAD(+) = 18-oxo-resolvin E1 + NADH + H(+)</text>
        <dbReference type="Rhea" id="RHEA:49244"/>
        <dbReference type="ChEBI" id="CHEBI:15378"/>
        <dbReference type="ChEBI" id="CHEBI:57540"/>
        <dbReference type="ChEBI" id="CHEBI:57945"/>
        <dbReference type="ChEBI" id="CHEBI:91000"/>
        <dbReference type="ChEBI" id="CHEBI:91001"/>
    </reaction>
    <physiologicalReaction direction="left-to-right" evidence="21">
        <dbReference type="Rhea" id="RHEA:49245"/>
    </physiologicalReaction>
</comment>
<dbReference type="Proteomes" id="UP000694846">
    <property type="component" value="Unplaced"/>
</dbReference>
<dbReference type="PANTHER" id="PTHR44229:SF4">
    <property type="entry name" value="15-HYDROXYPROSTAGLANDIN DEHYDROGENASE [NAD(+)]"/>
    <property type="match status" value="1"/>
</dbReference>
<dbReference type="EC" id="1.1.1.232" evidence="4"/>
<evidence type="ECO:0000313" key="24">
    <source>
        <dbReference type="RefSeq" id="XP_025411763.1"/>
    </source>
</evidence>
<dbReference type="InterPro" id="IPR002347">
    <property type="entry name" value="SDR_fam"/>
</dbReference>
<dbReference type="PANTHER" id="PTHR44229">
    <property type="entry name" value="15-HYDROXYPROSTAGLANDIN DEHYDROGENASE [NAD(+)]"/>
    <property type="match status" value="1"/>
</dbReference>
<evidence type="ECO:0000256" key="4">
    <source>
        <dbReference type="ARBA" id="ARBA00039060"/>
    </source>
</evidence>
<comment type="catalytic activity">
    <reaction evidence="15">
        <text>resolvin D2 + NAD(+) = 7-oxoresolvin D2 + NADH + H(+)</text>
        <dbReference type="Rhea" id="RHEA:53584"/>
        <dbReference type="ChEBI" id="CHEBI:15378"/>
        <dbReference type="ChEBI" id="CHEBI:57540"/>
        <dbReference type="ChEBI" id="CHEBI:57945"/>
        <dbReference type="ChEBI" id="CHEBI:133367"/>
        <dbReference type="ChEBI" id="CHEBI:137497"/>
    </reaction>
    <physiologicalReaction direction="left-to-right" evidence="15">
        <dbReference type="Rhea" id="RHEA:53585"/>
    </physiologicalReaction>
</comment>
<dbReference type="Gene3D" id="3.40.50.720">
    <property type="entry name" value="NAD(P)-binding Rossmann-like Domain"/>
    <property type="match status" value="1"/>
</dbReference>
<keyword evidence="23" id="KW-1185">Reference proteome</keyword>
<comment type="catalytic activity">
    <reaction evidence="10">
        <text>resolvin D1 + NAD(+) = 8-oxoresolvin D1 + NADH + H(+)</text>
        <dbReference type="Rhea" id="RHEA:50124"/>
        <dbReference type="ChEBI" id="CHEBI:15378"/>
        <dbReference type="ChEBI" id="CHEBI:57540"/>
        <dbReference type="ChEBI" id="CHEBI:57945"/>
        <dbReference type="ChEBI" id="CHEBI:132079"/>
        <dbReference type="ChEBI" id="CHEBI:132080"/>
    </reaction>
    <physiologicalReaction direction="left-to-right" evidence="10">
        <dbReference type="Rhea" id="RHEA:50125"/>
    </physiologicalReaction>
</comment>
<evidence type="ECO:0000256" key="5">
    <source>
        <dbReference type="ARBA" id="ARBA00040276"/>
    </source>
</evidence>
<comment type="catalytic activity">
    <reaction evidence="14">
        <text>resolvin D1 + NAD(+) = 17-oxoresolvin D1 + NADH + H(+)</text>
        <dbReference type="Rhea" id="RHEA:50128"/>
        <dbReference type="ChEBI" id="CHEBI:15378"/>
        <dbReference type="ChEBI" id="CHEBI:57540"/>
        <dbReference type="ChEBI" id="CHEBI:57945"/>
        <dbReference type="ChEBI" id="CHEBI:132079"/>
        <dbReference type="ChEBI" id="CHEBI:132081"/>
    </reaction>
    <physiologicalReaction direction="left-to-right" evidence="14">
        <dbReference type="Rhea" id="RHEA:50129"/>
    </physiologicalReaction>
</comment>
<comment type="catalytic activity">
    <reaction evidence="13">
        <text>(11R)-hydroxy-(5Z,8Z,12E,14Z)-eicosatetraenoate + NAD(+) = 11-oxo-(5Z,8Z,12E,14Z)-eicosatetraenoate + NADH + H(+)</text>
        <dbReference type="Rhea" id="RHEA:48640"/>
        <dbReference type="ChEBI" id="CHEBI:15378"/>
        <dbReference type="ChEBI" id="CHEBI:57540"/>
        <dbReference type="ChEBI" id="CHEBI:57945"/>
        <dbReference type="ChEBI" id="CHEBI:78836"/>
        <dbReference type="ChEBI" id="CHEBI:90697"/>
    </reaction>
    <physiologicalReaction direction="left-to-right" evidence="13">
        <dbReference type="Rhea" id="RHEA:48641"/>
    </physiologicalReaction>
</comment>
<dbReference type="Pfam" id="PF00106">
    <property type="entry name" value="adh_short"/>
    <property type="match status" value="1"/>
</dbReference>
<evidence type="ECO:0000256" key="9">
    <source>
        <dbReference type="ARBA" id="ARBA00047325"/>
    </source>
</evidence>
<evidence type="ECO:0000256" key="19">
    <source>
        <dbReference type="ARBA" id="ARBA00048921"/>
    </source>
</evidence>
<evidence type="ECO:0000256" key="22">
    <source>
        <dbReference type="RuleBase" id="RU000363"/>
    </source>
</evidence>
<proteinExistence type="inferred from homology"/>
<comment type="similarity">
    <text evidence="1 22">Belongs to the short-chain dehydrogenases/reductases (SDR) family.</text>
</comment>
<dbReference type="PRINTS" id="PR00081">
    <property type="entry name" value="GDHRDH"/>
</dbReference>
<dbReference type="GeneID" id="112684443"/>
<name>A0A8B8FME8_9HEMI</name>
<evidence type="ECO:0000256" key="16">
    <source>
        <dbReference type="ARBA" id="ARBA00048535"/>
    </source>
</evidence>
<evidence type="ECO:0000256" key="10">
    <source>
        <dbReference type="ARBA" id="ARBA00047672"/>
    </source>
</evidence>
<dbReference type="RefSeq" id="XP_025411763.1">
    <property type="nucleotide sequence ID" value="XM_025555978.1"/>
</dbReference>
<organism evidence="23 24">
    <name type="scientific">Sipha flava</name>
    <name type="common">yellow sugarcane aphid</name>
    <dbReference type="NCBI Taxonomy" id="143950"/>
    <lineage>
        <taxon>Eukaryota</taxon>
        <taxon>Metazoa</taxon>
        <taxon>Ecdysozoa</taxon>
        <taxon>Arthropoda</taxon>
        <taxon>Hexapoda</taxon>
        <taxon>Insecta</taxon>
        <taxon>Pterygota</taxon>
        <taxon>Neoptera</taxon>
        <taxon>Paraneoptera</taxon>
        <taxon>Hemiptera</taxon>
        <taxon>Sternorrhyncha</taxon>
        <taxon>Aphidomorpha</taxon>
        <taxon>Aphidoidea</taxon>
        <taxon>Aphididae</taxon>
        <taxon>Sipha</taxon>
    </lineage>
</organism>
<reference evidence="24" key="1">
    <citation type="submission" date="2025-08" db="UniProtKB">
        <authorList>
            <consortium name="RefSeq"/>
        </authorList>
    </citation>
    <scope>IDENTIFICATION</scope>
    <source>
        <tissue evidence="24">Whole body</tissue>
    </source>
</reference>
<dbReference type="SUPFAM" id="SSF51735">
    <property type="entry name" value="NAD(P)-binding Rossmann-fold domains"/>
    <property type="match status" value="1"/>
</dbReference>
<dbReference type="AlphaFoldDB" id="A0A8B8FME8"/>
<comment type="catalytic activity">
    <reaction evidence="17">
        <text>prostaglandin A1 + NAD(+) = 15-oxo-prostaglandin A1 + NADH + H(+)</text>
        <dbReference type="Rhea" id="RHEA:41263"/>
        <dbReference type="ChEBI" id="CHEBI:15378"/>
        <dbReference type="ChEBI" id="CHEBI:57398"/>
        <dbReference type="ChEBI" id="CHEBI:57540"/>
        <dbReference type="ChEBI" id="CHEBI:57945"/>
        <dbReference type="ChEBI" id="CHEBI:85072"/>
    </reaction>
    <physiologicalReaction direction="left-to-right" evidence="17">
        <dbReference type="Rhea" id="RHEA:41264"/>
    </physiologicalReaction>
</comment>
<evidence type="ECO:0000256" key="17">
    <source>
        <dbReference type="ARBA" id="ARBA00048611"/>
    </source>
</evidence>
<evidence type="ECO:0000313" key="23">
    <source>
        <dbReference type="Proteomes" id="UP000694846"/>
    </source>
</evidence>
<comment type="catalytic activity">
    <reaction evidence="20">
        <text>(15S)-hydroxy-(5Z,8Z,11Z,13E)-eicosatetraenoate + NAD(+) = 15-oxo-(5Z,8Z,11Z,13E)-eicosatetraenoate + NADH + H(+)</text>
        <dbReference type="Rhea" id="RHEA:23260"/>
        <dbReference type="ChEBI" id="CHEBI:15378"/>
        <dbReference type="ChEBI" id="CHEBI:57409"/>
        <dbReference type="ChEBI" id="CHEBI:57410"/>
        <dbReference type="ChEBI" id="CHEBI:57540"/>
        <dbReference type="ChEBI" id="CHEBI:57945"/>
        <dbReference type="EC" id="1.1.1.232"/>
    </reaction>
    <physiologicalReaction direction="left-to-right" evidence="20">
        <dbReference type="Rhea" id="RHEA:23261"/>
    </physiologicalReaction>
</comment>
<comment type="catalytic activity">
    <reaction evidence="11">
        <text>14-hydroxy-(4Z,7Z,10Z,12E,16Z,19Z)-docosahexaenoate + NAD(+) = 14-oxo-(4Z,7Z,10Z,12E,16Z,19Z)-docosahexaenoate + NADH + H(+)</text>
        <dbReference type="Rhea" id="RHEA:48952"/>
        <dbReference type="ChEBI" id="CHEBI:15378"/>
        <dbReference type="ChEBI" id="CHEBI:57540"/>
        <dbReference type="ChEBI" id="CHEBI:57945"/>
        <dbReference type="ChEBI" id="CHEBI:90866"/>
        <dbReference type="ChEBI" id="CHEBI:90867"/>
    </reaction>
    <physiologicalReaction direction="left-to-right" evidence="11">
        <dbReference type="Rhea" id="RHEA:48953"/>
    </physiologicalReaction>
</comment>
<dbReference type="GO" id="GO:0016404">
    <property type="term" value="F:15-hydroxyprostaglandin dehydrogenase (NAD+) activity"/>
    <property type="evidence" value="ECO:0007669"/>
    <property type="project" value="UniProtKB-EC"/>
</dbReference>
<dbReference type="OrthoDB" id="6623765at2759"/>
<evidence type="ECO:0000256" key="20">
    <source>
        <dbReference type="ARBA" id="ARBA00049151"/>
    </source>
</evidence>
<evidence type="ECO:0000256" key="7">
    <source>
        <dbReference type="ARBA" id="ARBA00042026"/>
    </source>
</evidence>
<evidence type="ECO:0000256" key="14">
    <source>
        <dbReference type="ARBA" id="ARBA00048170"/>
    </source>
</evidence>
<evidence type="ECO:0000256" key="15">
    <source>
        <dbReference type="ARBA" id="ARBA00048393"/>
    </source>
</evidence>
<evidence type="ECO:0000256" key="1">
    <source>
        <dbReference type="ARBA" id="ARBA00006484"/>
    </source>
</evidence>
<comment type="catalytic activity">
    <reaction evidence="9">
        <text>prostaglandin E1 + NAD(+) = 15-oxoprostaglandin E1 + NADH + H(+)</text>
        <dbReference type="Rhea" id="RHEA:16477"/>
        <dbReference type="ChEBI" id="CHEBI:15378"/>
        <dbReference type="ChEBI" id="CHEBI:57397"/>
        <dbReference type="ChEBI" id="CHEBI:57401"/>
        <dbReference type="ChEBI" id="CHEBI:57540"/>
        <dbReference type="ChEBI" id="CHEBI:57945"/>
    </reaction>
    <physiologicalReaction direction="left-to-right" evidence="9">
        <dbReference type="Rhea" id="RHEA:16478"/>
    </physiologicalReaction>
</comment>
<gene>
    <name evidence="24" type="primary">LOC112684443</name>
</gene>
<protein>
    <recommendedName>
        <fullName evidence="5">15-hydroxyprostaglandin dehydrogenase [NAD(+)]</fullName>
        <ecNumber evidence="3">1.1.1.141</ecNumber>
        <ecNumber evidence="4">1.1.1.232</ecNumber>
    </recommendedName>
    <alternativeName>
        <fullName evidence="7">Eicosanoid/docosanoid dehydrogenase [NAD(+)]</fullName>
    </alternativeName>
    <alternativeName>
        <fullName evidence="6">Prostaglandin dehydrogenase 1</fullName>
    </alternativeName>
</protein>
<evidence type="ECO:0000256" key="11">
    <source>
        <dbReference type="ARBA" id="ARBA00048008"/>
    </source>
</evidence>
<evidence type="ECO:0000256" key="13">
    <source>
        <dbReference type="ARBA" id="ARBA00048144"/>
    </source>
</evidence>
<comment type="catalytic activity">
    <reaction evidence="19">
        <text>resolvin D2 + NAD(+) = 16-oxoresolvin D2 + NADH + H(+)</text>
        <dbReference type="Rhea" id="RHEA:53588"/>
        <dbReference type="ChEBI" id="CHEBI:15378"/>
        <dbReference type="ChEBI" id="CHEBI:57540"/>
        <dbReference type="ChEBI" id="CHEBI:57945"/>
        <dbReference type="ChEBI" id="CHEBI:133367"/>
        <dbReference type="ChEBI" id="CHEBI:137498"/>
    </reaction>
    <physiologicalReaction direction="left-to-right" evidence="19">
        <dbReference type="Rhea" id="RHEA:53589"/>
    </physiologicalReaction>
</comment>
<evidence type="ECO:0000256" key="8">
    <source>
        <dbReference type="ARBA" id="ARBA00045705"/>
    </source>
</evidence>
<dbReference type="GO" id="GO:0005737">
    <property type="term" value="C:cytoplasm"/>
    <property type="evidence" value="ECO:0007669"/>
    <property type="project" value="TreeGrafter"/>
</dbReference>
<keyword evidence="2" id="KW-0560">Oxidoreductase</keyword>
<evidence type="ECO:0000256" key="2">
    <source>
        <dbReference type="ARBA" id="ARBA00023002"/>
    </source>
</evidence>
<dbReference type="InterPro" id="IPR036291">
    <property type="entry name" value="NAD(P)-bd_dom_sf"/>
</dbReference>
<accession>A0A8B8FME8</accession>
<comment type="catalytic activity">
    <reaction evidence="16">
        <text>lipoxin A4 + NAD(+) = 15-oxo-(5S,6R)-dihydroxy-(7E,9E,11Z,13E)-eicosatetraenoate + NADH + H(+)</text>
        <dbReference type="Rhea" id="RHEA:41572"/>
        <dbReference type="ChEBI" id="CHEBI:15378"/>
        <dbReference type="ChEBI" id="CHEBI:57540"/>
        <dbReference type="ChEBI" id="CHEBI:57945"/>
        <dbReference type="ChEBI" id="CHEBI:67026"/>
        <dbReference type="ChEBI" id="CHEBI:78311"/>
    </reaction>
    <physiologicalReaction direction="left-to-right" evidence="16">
        <dbReference type="Rhea" id="RHEA:41573"/>
    </physiologicalReaction>
</comment>
<sequence length="324" mass="35477">MFFKKMVANVAKFLLQQKVPPTDGTPKPLSPYAGTPYTELQGKVAIITGGTSGIGLAVAMDLVENGARRVIVSGRDVKKGSNAVKLLNQMCSDHQQAFYVPMDVTAKEELKELFAYTVENHGGLDILMNSAGILNEESSTWRKMVDTNVTALIDSTRLGMDLMNDPKRPGVIVNVSGVCAIKPVPQLPIFCATKAAVLNATRAFSKINNSNVRFLTACMGPTRTPMWLNFSENDVGDWAKEESENIVNAFMAQQKLVRSSIELPVMGIGCRCEPPLAIVVRAFISERCASLYDIRLVECQGNSVFYFSLNECDIQRDVSDKILA</sequence>
<evidence type="ECO:0000256" key="12">
    <source>
        <dbReference type="ARBA" id="ARBA00048140"/>
    </source>
</evidence>
<dbReference type="EC" id="1.1.1.141" evidence="3"/>
<evidence type="ECO:0000256" key="3">
    <source>
        <dbReference type="ARBA" id="ARBA00038968"/>
    </source>
</evidence>
<comment type="function">
    <text evidence="8">Catalyzes the NAD-dependent dehydrogenation (oxidation) of a broad array of hydroxylated polyunsaturated fatty acids (mainly eicosanoids and docosanoids, including prostaglandins, lipoxins and resolvins), yielding their corresponding keto (oxo) metabolites. Decreases the levels of the pro-proliferative prostaglandins such as prostaglandin E2 (whose activity is increased in cancer because of an increase in the expression of cyclooxygenase 2) and generates oxo-fatty acid products that can profoundly influence cell function by abrogating pro-inflammatory cytokine expression. Converts resolvins E1, D1 and D2 to their oxo products, which represents a mode of resolvin inactivation. Resolvin E1 plays important roles during the resolution phase of acute inflammation, while resolvins D1 and D2 have a unique role in obesity-induced adipose inflammation.</text>
</comment>
<dbReference type="GO" id="GO:0047034">
    <property type="term" value="F:15-hydroxyicosatetraenoate dehydrogenase activity"/>
    <property type="evidence" value="ECO:0007669"/>
    <property type="project" value="UniProtKB-EC"/>
</dbReference>
<comment type="catalytic activity">
    <reaction evidence="12">
        <text>15-oxo-(5S,6R)-dihydroxy-(7E,9E,11Z)-eicosatrienoate + NADH + H(+) = (5S,6R,15S)-trihydroxy-(7E,9E,11Z)-eicosatrienoate + NAD(+)</text>
        <dbReference type="Rhea" id="RHEA:41596"/>
        <dbReference type="ChEBI" id="CHEBI:15378"/>
        <dbReference type="ChEBI" id="CHEBI:57540"/>
        <dbReference type="ChEBI" id="CHEBI:57945"/>
        <dbReference type="ChEBI" id="CHEBI:78325"/>
        <dbReference type="ChEBI" id="CHEBI:78329"/>
    </reaction>
    <physiologicalReaction direction="left-to-right" evidence="12">
        <dbReference type="Rhea" id="RHEA:41597"/>
    </physiologicalReaction>
</comment>
<evidence type="ECO:0000256" key="6">
    <source>
        <dbReference type="ARBA" id="ARBA00041812"/>
    </source>
</evidence>
<comment type="catalytic activity">
    <reaction evidence="18">
        <text>prostaglandin E2 + NAD(+) = 15-oxoprostaglandin E2 + NADH + H(+)</text>
        <dbReference type="Rhea" id="RHEA:11876"/>
        <dbReference type="ChEBI" id="CHEBI:15378"/>
        <dbReference type="ChEBI" id="CHEBI:57400"/>
        <dbReference type="ChEBI" id="CHEBI:57540"/>
        <dbReference type="ChEBI" id="CHEBI:57945"/>
        <dbReference type="ChEBI" id="CHEBI:606564"/>
        <dbReference type="EC" id="1.1.1.141"/>
    </reaction>
    <physiologicalReaction direction="left-to-right" evidence="18">
        <dbReference type="Rhea" id="RHEA:11877"/>
    </physiologicalReaction>
</comment>
<evidence type="ECO:0000256" key="18">
    <source>
        <dbReference type="ARBA" id="ARBA00048739"/>
    </source>
</evidence>